<feature type="region of interest" description="Disordered" evidence="6">
    <location>
        <begin position="774"/>
        <end position="818"/>
    </location>
</feature>
<keyword evidence="2 7" id="KW-0812">Transmembrane</keyword>
<feature type="chain" id="PRO_5041232907" description="TM7S3/TM198-like domain-containing protein" evidence="8">
    <location>
        <begin position="23"/>
        <end position="957"/>
    </location>
</feature>
<feature type="compositionally biased region" description="Polar residues" evidence="6">
    <location>
        <begin position="450"/>
        <end position="468"/>
    </location>
</feature>
<feature type="signal peptide" evidence="8">
    <location>
        <begin position="1"/>
        <end position="22"/>
    </location>
</feature>
<name>A0AA48HZT5_9TREE</name>
<feature type="transmembrane region" description="Helical" evidence="7">
    <location>
        <begin position="305"/>
        <end position="322"/>
    </location>
</feature>
<feature type="region of interest" description="Disordered" evidence="6">
    <location>
        <begin position="591"/>
        <end position="623"/>
    </location>
</feature>
<keyword evidence="8" id="KW-0732">Signal</keyword>
<feature type="compositionally biased region" description="Basic and acidic residues" evidence="6">
    <location>
        <begin position="597"/>
        <end position="614"/>
    </location>
</feature>
<accession>A0AA48HZT5</accession>
<feature type="coiled-coil region" evidence="5">
    <location>
        <begin position="513"/>
        <end position="540"/>
    </location>
</feature>
<evidence type="ECO:0000256" key="1">
    <source>
        <dbReference type="ARBA" id="ARBA00004141"/>
    </source>
</evidence>
<sequence>MRLPFALARVALIATLVGHALAQNPPGGDAGGGNGNGGSQPNPSPTPSPTPAPSGGGGNGGNNTASAVNGNGTSSAASPASLVAGQVVTTTITSFVAGPSGTQPAVFTFTFTVGLNGTASGLNGTLTNGTVTGNGTISNETLPWNDTLTYLPFSPKLDVAYGLGGALLIISGIPVATLGGKNRWSVLAVVSGYTVAFFCLVIILSFGVAPALEPPSPNPPSAALRGLYVLAVGISCIVGGGLGIFFFTFAKYWVGAAGGFCFGWFLLALRKGGLVRDTGPRWAILGSFTLAALVAAFIPKAHEYVLLVASALVGATAFTLGVDCFTRAGLKEFYIYNLGYSQLFPSLNGGKFPLTQSMQVEIGVVAAATLIASLIQFKVVNILAKRRKQIVEDEEARREAQEVSRAAENFKNVDAELAEWEGKHGSGDGNASSLLTPPPQASNLPGFDDSTGSGSNSTLVQRTPQKDQQPIAPELRINPRRMSLLEEMGYRDEELPPSPNTPTLLIHDADPEIEQKLQLLADVRRQRQDLQSTMGNLRSSFHETRVPGDSGSISSQGSRPATVAGVMERGRGATTSQPVSVHSRANSMTSLQLLDGVHQRKDSNTSSRLLDDRPRSRHLSGASSRLLGDDEYYARRDSRSLGNSFDERRAPRTFLPGEYSATELGSRLSLADSSTRPTEVLRVDNIEPPQTTPTGSDWQRRNSEWEEYVKNRNVQSAAPPGPALDNDMTVVSTNVARAISQRNEGTLRPSDRTPGQEYGANLMRALSMDMQRASVLPPPAAPRPAGNDRAPRSAPRAMTTDELAERHRDKLSKLQDKVTAPIREQIAVANAREEWSKAQAREREDQARRERERAEGARPPKHDLGDTAKERSVGDVLTSRTPARPADRRRRTEEWRHSVPLSPPKAGVKPTMTPSASQPLPRSHSYQMAKSPPVAHATLPHDRRASRRTSKANINIA</sequence>
<dbReference type="KEGG" id="ccac:CcaHIS019_0111990"/>
<keyword evidence="11" id="KW-1185">Reference proteome</keyword>
<feature type="transmembrane region" description="Helical" evidence="7">
    <location>
        <begin position="227"/>
        <end position="247"/>
    </location>
</feature>
<feature type="region of interest" description="Disordered" evidence="6">
    <location>
        <begin position="831"/>
        <end position="957"/>
    </location>
</feature>
<dbReference type="Pfam" id="PF13886">
    <property type="entry name" value="TM7S3_TM198"/>
    <property type="match status" value="1"/>
</dbReference>
<evidence type="ECO:0000256" key="4">
    <source>
        <dbReference type="ARBA" id="ARBA00023136"/>
    </source>
</evidence>
<dbReference type="GO" id="GO:0016020">
    <property type="term" value="C:membrane"/>
    <property type="evidence" value="ECO:0007669"/>
    <property type="project" value="UniProtKB-SubCell"/>
</dbReference>
<feature type="compositionally biased region" description="Polar residues" evidence="6">
    <location>
        <begin position="912"/>
        <end position="928"/>
    </location>
</feature>
<feature type="compositionally biased region" description="Pro residues" evidence="6">
    <location>
        <begin position="42"/>
        <end position="52"/>
    </location>
</feature>
<feature type="region of interest" description="Disordered" evidence="6">
    <location>
        <begin position="540"/>
        <end position="562"/>
    </location>
</feature>
<dbReference type="InterPro" id="IPR025256">
    <property type="entry name" value="TM7S3/TM198-like_dom"/>
</dbReference>
<evidence type="ECO:0000256" key="7">
    <source>
        <dbReference type="SAM" id="Phobius"/>
    </source>
</evidence>
<feature type="transmembrane region" description="Helical" evidence="7">
    <location>
        <begin position="252"/>
        <end position="269"/>
    </location>
</feature>
<dbReference type="EMBL" id="AP028212">
    <property type="protein sequence ID" value="BEI88481.1"/>
    <property type="molecule type" value="Genomic_DNA"/>
</dbReference>
<feature type="compositionally biased region" description="Basic and acidic residues" evidence="6">
    <location>
        <begin position="831"/>
        <end position="873"/>
    </location>
</feature>
<dbReference type="PANTHER" id="PTHR39469:SF1">
    <property type="entry name" value="DUF4203 DOMAIN-CONTAINING PROTEIN"/>
    <property type="match status" value="1"/>
</dbReference>
<evidence type="ECO:0000256" key="5">
    <source>
        <dbReference type="SAM" id="Coils"/>
    </source>
</evidence>
<proteinExistence type="predicted"/>
<feature type="compositionally biased region" description="Gly residues" evidence="6">
    <location>
        <begin position="28"/>
        <end position="38"/>
    </location>
</feature>
<dbReference type="GeneID" id="85492352"/>
<comment type="subcellular location">
    <subcellularLocation>
        <location evidence="1">Membrane</location>
        <topology evidence="1">Multi-pass membrane protein</topology>
    </subcellularLocation>
</comment>
<reference evidence="10" key="1">
    <citation type="journal article" date="2023" name="BMC Genomics">
        <title>Chromosome-level genome assemblies of Cutaneotrichosporon spp. (Trichosporonales, Basidiomycota) reveal imbalanced evolution between nucleotide sequences and chromosome synteny.</title>
        <authorList>
            <person name="Kobayashi Y."/>
            <person name="Kayamori A."/>
            <person name="Aoki K."/>
            <person name="Shiwa Y."/>
            <person name="Matsutani M."/>
            <person name="Fujita N."/>
            <person name="Sugita T."/>
            <person name="Iwasaki W."/>
            <person name="Tanaka N."/>
            <person name="Takashima M."/>
        </authorList>
    </citation>
    <scope>NUCLEOTIDE SEQUENCE</scope>
    <source>
        <strain evidence="10">HIS019</strain>
    </source>
</reference>
<dbReference type="Proteomes" id="UP001233271">
    <property type="component" value="Chromosome 1"/>
</dbReference>
<evidence type="ECO:0000256" key="2">
    <source>
        <dbReference type="ARBA" id="ARBA00022692"/>
    </source>
</evidence>
<feature type="transmembrane region" description="Helical" evidence="7">
    <location>
        <begin position="159"/>
        <end position="179"/>
    </location>
</feature>
<feature type="compositionally biased region" description="Low complexity" evidence="6">
    <location>
        <begin position="62"/>
        <end position="73"/>
    </location>
</feature>
<evidence type="ECO:0000256" key="8">
    <source>
        <dbReference type="SAM" id="SignalP"/>
    </source>
</evidence>
<evidence type="ECO:0000256" key="6">
    <source>
        <dbReference type="SAM" id="MobiDB-lite"/>
    </source>
</evidence>
<feature type="domain" description="TM7S3/TM198-like" evidence="9">
    <location>
        <begin position="165"/>
        <end position="377"/>
    </location>
</feature>
<evidence type="ECO:0000256" key="3">
    <source>
        <dbReference type="ARBA" id="ARBA00022989"/>
    </source>
</evidence>
<feature type="region of interest" description="Disordered" evidence="6">
    <location>
        <begin position="421"/>
        <end position="478"/>
    </location>
</feature>
<dbReference type="RefSeq" id="XP_060453747.1">
    <property type="nucleotide sequence ID" value="XM_060596788.1"/>
</dbReference>
<evidence type="ECO:0000313" key="10">
    <source>
        <dbReference type="EMBL" id="BEI88481.1"/>
    </source>
</evidence>
<feature type="compositionally biased region" description="Basic and acidic residues" evidence="6">
    <location>
        <begin position="803"/>
        <end position="816"/>
    </location>
</feature>
<keyword evidence="4 7" id="KW-0472">Membrane</keyword>
<keyword evidence="5" id="KW-0175">Coiled coil</keyword>
<feature type="transmembrane region" description="Helical" evidence="7">
    <location>
        <begin position="186"/>
        <end position="207"/>
    </location>
</feature>
<gene>
    <name evidence="10" type="ORF">CcaverHIS019_0111990</name>
</gene>
<feature type="transmembrane region" description="Helical" evidence="7">
    <location>
        <begin position="281"/>
        <end position="298"/>
    </location>
</feature>
<keyword evidence="3 7" id="KW-1133">Transmembrane helix</keyword>
<organism evidence="10 11">
    <name type="scientific">Cutaneotrichosporon cavernicola</name>
    <dbReference type="NCBI Taxonomy" id="279322"/>
    <lineage>
        <taxon>Eukaryota</taxon>
        <taxon>Fungi</taxon>
        <taxon>Dikarya</taxon>
        <taxon>Basidiomycota</taxon>
        <taxon>Agaricomycotina</taxon>
        <taxon>Tremellomycetes</taxon>
        <taxon>Trichosporonales</taxon>
        <taxon>Trichosporonaceae</taxon>
        <taxon>Cutaneotrichosporon</taxon>
    </lineage>
</organism>
<feature type="region of interest" description="Disordered" evidence="6">
    <location>
        <begin position="24"/>
        <end position="76"/>
    </location>
</feature>
<evidence type="ECO:0000313" key="11">
    <source>
        <dbReference type="Proteomes" id="UP001233271"/>
    </source>
</evidence>
<protein>
    <recommendedName>
        <fullName evidence="9">TM7S3/TM198-like domain-containing protein</fullName>
    </recommendedName>
</protein>
<dbReference type="PANTHER" id="PTHR39469">
    <property type="entry name" value="CHROMOSOME 1, WHOLE GENOME SHOTGUN SEQUENCE"/>
    <property type="match status" value="1"/>
</dbReference>
<evidence type="ECO:0000259" key="9">
    <source>
        <dbReference type="Pfam" id="PF13886"/>
    </source>
</evidence>
<dbReference type="AlphaFoldDB" id="A0AA48HZT5"/>